<proteinExistence type="inferred from homology"/>
<evidence type="ECO:0000256" key="3">
    <source>
        <dbReference type="SAM" id="Phobius"/>
    </source>
</evidence>
<dbReference type="Gene3D" id="3.20.20.300">
    <property type="entry name" value="Glycoside hydrolase, family 3, N-terminal domain"/>
    <property type="match status" value="1"/>
</dbReference>
<evidence type="ECO:0000259" key="4">
    <source>
        <dbReference type="Pfam" id="PF00933"/>
    </source>
</evidence>
<dbReference type="GO" id="GO:0005975">
    <property type="term" value="P:carbohydrate metabolic process"/>
    <property type="evidence" value="ECO:0007669"/>
    <property type="project" value="InterPro"/>
</dbReference>
<organism evidence="5 6">
    <name type="scientific">Candidatus Mediterraneibacter faecavium</name>
    <dbReference type="NCBI Taxonomy" id="2838668"/>
    <lineage>
        <taxon>Bacteria</taxon>
        <taxon>Bacillati</taxon>
        <taxon>Bacillota</taxon>
        <taxon>Clostridia</taxon>
        <taxon>Lachnospirales</taxon>
        <taxon>Lachnospiraceae</taxon>
        <taxon>Mediterraneibacter</taxon>
    </lineage>
</organism>
<dbReference type="InterPro" id="IPR036962">
    <property type="entry name" value="Glyco_hydro_3_N_sf"/>
</dbReference>
<reference evidence="5" key="1">
    <citation type="journal article" date="2021" name="PeerJ">
        <title>Extensive microbial diversity within the chicken gut microbiome revealed by metagenomics and culture.</title>
        <authorList>
            <person name="Gilroy R."/>
            <person name="Ravi A."/>
            <person name="Getino M."/>
            <person name="Pursley I."/>
            <person name="Horton D.L."/>
            <person name="Alikhan N.F."/>
            <person name="Baker D."/>
            <person name="Gharbi K."/>
            <person name="Hall N."/>
            <person name="Watson M."/>
            <person name="Adriaenssens E.M."/>
            <person name="Foster-Nyarko E."/>
            <person name="Jarju S."/>
            <person name="Secka A."/>
            <person name="Antonio M."/>
            <person name="Oren A."/>
            <person name="Chaudhuri R.R."/>
            <person name="La Ragione R."/>
            <person name="Hildebrand F."/>
            <person name="Pallen M.J."/>
        </authorList>
    </citation>
    <scope>NUCLEOTIDE SEQUENCE</scope>
    <source>
        <strain evidence="5">CHK196-7946</strain>
    </source>
</reference>
<protein>
    <recommendedName>
        <fullName evidence="4">Glycoside hydrolase family 3 N-terminal domain-containing protein</fullName>
    </recommendedName>
</protein>
<comment type="similarity">
    <text evidence="1">Belongs to the glycosyl hydrolase 3 family.</text>
</comment>
<keyword evidence="3" id="KW-1133">Transmembrane helix</keyword>
<accession>A0A9D2Q9V5</accession>
<evidence type="ECO:0000256" key="2">
    <source>
        <dbReference type="ARBA" id="ARBA00022801"/>
    </source>
</evidence>
<dbReference type="GO" id="GO:0004553">
    <property type="term" value="F:hydrolase activity, hydrolyzing O-glycosyl compounds"/>
    <property type="evidence" value="ECO:0007669"/>
    <property type="project" value="InterPro"/>
</dbReference>
<name>A0A9D2Q9V5_9FIRM</name>
<keyword evidence="3" id="KW-0472">Membrane</keyword>
<dbReference type="AlphaFoldDB" id="A0A9D2Q9V5"/>
<dbReference type="InterPro" id="IPR017853">
    <property type="entry name" value="GH"/>
</dbReference>
<dbReference type="InterPro" id="IPR001764">
    <property type="entry name" value="Glyco_hydro_3_N"/>
</dbReference>
<keyword evidence="2" id="KW-0378">Hydrolase</keyword>
<dbReference type="PANTHER" id="PTHR42715:SF10">
    <property type="entry name" value="BETA-GLUCOSIDASE"/>
    <property type="match status" value="1"/>
</dbReference>
<evidence type="ECO:0000256" key="1">
    <source>
        <dbReference type="ARBA" id="ARBA00005336"/>
    </source>
</evidence>
<evidence type="ECO:0000313" key="5">
    <source>
        <dbReference type="EMBL" id="HJC74211.1"/>
    </source>
</evidence>
<gene>
    <name evidence="5" type="ORF">H9697_04590</name>
</gene>
<dbReference type="SUPFAM" id="SSF51445">
    <property type="entry name" value="(Trans)glycosidases"/>
    <property type="match status" value="1"/>
</dbReference>
<comment type="caution">
    <text evidence="5">The sequence shown here is derived from an EMBL/GenBank/DDBJ whole genome shotgun (WGS) entry which is preliminary data.</text>
</comment>
<reference evidence="5" key="2">
    <citation type="submission" date="2021-04" db="EMBL/GenBank/DDBJ databases">
        <authorList>
            <person name="Gilroy R."/>
        </authorList>
    </citation>
    <scope>NUCLEOTIDE SEQUENCE</scope>
    <source>
        <strain evidence="5">CHK196-7946</strain>
    </source>
</reference>
<keyword evidence="3" id="KW-0812">Transmembrane</keyword>
<dbReference type="InterPro" id="IPR050288">
    <property type="entry name" value="Cellulose_deg_GH3"/>
</dbReference>
<dbReference type="PANTHER" id="PTHR42715">
    <property type="entry name" value="BETA-GLUCOSIDASE"/>
    <property type="match status" value="1"/>
</dbReference>
<sequence length="483" mass="53713">MLVRAVNPDNAIVWNLAETDIETYSEGVQNELQDCDINNLIESKVEYTTRSDWTKGWTPVEAITPTEAMMVGLTNSNYELTENGDGVTWGADNGLSLLDFMEVDEDGNCIGALDIDDPKWDELLDQITLDEAIQFIEKGGDDVENIDSIMLTRNYSQDGPVGFAFDQVAGYFVRWSEDMADEPTYTAESDEMGAYSMATMPTEPIVAATFNTELAQREGELFGEDALWANISSIFAPGVNLHRNPYCARNHEYYSENPVLTGVLGSAVSIGCESKGLMSEPKHFAFNHQESNRSGVSTFFTEQGARENELRGFQMLMSNNYCSGIMTAFNRAGTVFVGAFDNLLINIARDEWGYTGWYNTDMINGADYMNWRDVTIAGGGNCLTSSAYDTSQIGTMAASKDAIEKDTQFQEMMKYNIKYWLYNLAQSNAMNGLSATTEVNHVLTWWQMALYGADAAFAVLTVLFIALGVRKTRKNNTIKVEEV</sequence>
<feature type="domain" description="Glycoside hydrolase family 3 N-terminal" evidence="4">
    <location>
        <begin position="198"/>
        <end position="363"/>
    </location>
</feature>
<feature type="transmembrane region" description="Helical" evidence="3">
    <location>
        <begin position="445"/>
        <end position="469"/>
    </location>
</feature>
<dbReference type="Pfam" id="PF00933">
    <property type="entry name" value="Glyco_hydro_3"/>
    <property type="match status" value="1"/>
</dbReference>
<dbReference type="Proteomes" id="UP000823902">
    <property type="component" value="Unassembled WGS sequence"/>
</dbReference>
<dbReference type="EMBL" id="DWVY01000019">
    <property type="protein sequence ID" value="HJC74211.1"/>
    <property type="molecule type" value="Genomic_DNA"/>
</dbReference>
<evidence type="ECO:0000313" key="6">
    <source>
        <dbReference type="Proteomes" id="UP000823902"/>
    </source>
</evidence>